<keyword evidence="4" id="KW-1185">Reference proteome</keyword>
<proteinExistence type="predicted"/>
<feature type="compositionally biased region" description="Low complexity" evidence="1">
    <location>
        <begin position="489"/>
        <end position="498"/>
    </location>
</feature>
<evidence type="ECO:0000259" key="2">
    <source>
        <dbReference type="Pfam" id="PF12770"/>
    </source>
</evidence>
<evidence type="ECO:0000313" key="3">
    <source>
        <dbReference type="EMBL" id="SFF51758.1"/>
    </source>
</evidence>
<organism evidence="3 4">
    <name type="scientific">Actinacidiphila alni</name>
    <dbReference type="NCBI Taxonomy" id="380248"/>
    <lineage>
        <taxon>Bacteria</taxon>
        <taxon>Bacillati</taxon>
        <taxon>Actinomycetota</taxon>
        <taxon>Actinomycetes</taxon>
        <taxon>Kitasatosporales</taxon>
        <taxon>Streptomycetaceae</taxon>
        <taxon>Actinacidiphila</taxon>
    </lineage>
</organism>
<sequence>MTHDVPAEPMPAPRAPDGALPPGPAPGPTPDPAPAPAPAPDPGAAIRAFVDALDVEDLITRFDVDFDVPMRQSDAVGMLRLAGAYAPVPDGGDIRSVARRVGAYWCEIVQADMAYEPLTGLRLIEASRADAERLLAHLTARTAGVRAVPDDFLSYVAARWYDGVGRIRYRLGDYTPARIAFGTATQTAMAAGLWWVLPDLRSNRMRADFEERSQTARDRPEGTDSFGLVPQFRALCSALLSQARTYHVALAVPEEGPPRHREFLRGYANALHNLATALRQDGDIEGALDVTAESLAVARALGDTYRVAQTVNLRAQCDPANAVTYYEGLLDQPWPRGARIARQNLAIRKGGPRGLAELGAMLDDLERDEGGTGRQTGMDVDFYAYTVRGYARVAGQLPPDARPSDVLERRLTMARTVRGAVALPVYKRAYARHMRPAYLQAIAAAVLTGDGSRENLEQVLSLVEESSGRELLDLLGSSRPPVLAPPGPGQRQPGAAAPDPEPWNAPGEGRRAAPQPLAEEEADALRDLIVRREQEYEEWFLQHPLTSVTHDEDIAHQLVQYTLNHQGACVVRYFGYAAPDGVRGDGGEAVRDRLGVMVCRDGLLTLAPAVPYEDVRALSVQVAADLAAGAPTPETCHRIWELLIAPVWDIASAGGPLTHLTLIPTDDLFAMPLHAAAEPGDDRPLAARVPLSHSVSVAAFVSRGRHLLKRQLMERDDDLAALLVTDADATGREVVATGWDPEHIVLAGDVFGGFPDPSAAPEEAHRHPADWSGVAALVECKPEFFVYAGHGTYVETGEATGPLLNLGEEDVLTQFDLALHLSLPRNKLTVLGACLAGQGMRSDGGDVLGFMRSLMVSGAGAIGVPLWKVLDTTMVATVRALLRGSRAVLAPGASGTGVFDVVEALHRHYRDDIETYDGLAARIERLPLALYL</sequence>
<accession>A0A1I2JCD5</accession>
<dbReference type="RefSeq" id="WP_245796326.1">
    <property type="nucleotide sequence ID" value="NZ_FONG01000017.1"/>
</dbReference>
<gene>
    <name evidence="3" type="ORF">SAMN05216251_11751</name>
</gene>
<evidence type="ECO:0000313" key="4">
    <source>
        <dbReference type="Proteomes" id="UP000199323"/>
    </source>
</evidence>
<dbReference type="AlphaFoldDB" id="A0A1I2JCD5"/>
<reference evidence="3 4" key="1">
    <citation type="submission" date="2016-10" db="EMBL/GenBank/DDBJ databases">
        <authorList>
            <person name="de Groot N.N."/>
        </authorList>
    </citation>
    <scope>NUCLEOTIDE SEQUENCE [LARGE SCALE GENOMIC DNA]</scope>
    <source>
        <strain evidence="3 4">CGMCC 4.3510</strain>
    </source>
</reference>
<dbReference type="Proteomes" id="UP000199323">
    <property type="component" value="Unassembled WGS sequence"/>
</dbReference>
<dbReference type="SUPFAM" id="SSF48452">
    <property type="entry name" value="TPR-like"/>
    <property type="match status" value="1"/>
</dbReference>
<feature type="region of interest" description="Disordered" evidence="1">
    <location>
        <begin position="475"/>
        <end position="518"/>
    </location>
</feature>
<feature type="domain" description="CHAT" evidence="2">
    <location>
        <begin position="634"/>
        <end position="884"/>
    </location>
</feature>
<dbReference type="InterPro" id="IPR011990">
    <property type="entry name" value="TPR-like_helical_dom_sf"/>
</dbReference>
<feature type="region of interest" description="Disordered" evidence="1">
    <location>
        <begin position="1"/>
        <end position="43"/>
    </location>
</feature>
<dbReference type="EMBL" id="FONG01000017">
    <property type="protein sequence ID" value="SFF51758.1"/>
    <property type="molecule type" value="Genomic_DNA"/>
</dbReference>
<dbReference type="InterPro" id="IPR024983">
    <property type="entry name" value="CHAT_dom"/>
</dbReference>
<feature type="compositionally biased region" description="Pro residues" evidence="1">
    <location>
        <begin position="8"/>
        <end position="41"/>
    </location>
</feature>
<evidence type="ECO:0000256" key="1">
    <source>
        <dbReference type="SAM" id="MobiDB-lite"/>
    </source>
</evidence>
<name>A0A1I2JCD5_9ACTN</name>
<dbReference type="Pfam" id="PF12770">
    <property type="entry name" value="CHAT"/>
    <property type="match status" value="1"/>
</dbReference>
<protein>
    <submittedName>
        <fullName evidence="3">CHAT domain-containing protein</fullName>
    </submittedName>
</protein>
<dbReference type="STRING" id="380248.SAMN05216251_11751"/>